<dbReference type="AlphaFoldDB" id="A0AAE8VX09"/>
<name>A0AAE8VX09_9ACTN</name>
<comment type="caution">
    <text evidence="2">The sequence shown here is derived from an EMBL/GenBank/DDBJ whole genome shotgun (WGS) entry which is preliminary data.</text>
</comment>
<gene>
    <name evidence="2" type="ORF">Sipo8835_32615</name>
</gene>
<evidence type="ECO:0000313" key="3">
    <source>
        <dbReference type="Proteomes" id="UP000318720"/>
    </source>
</evidence>
<proteinExistence type="predicted"/>
<accession>A0AAE8VX09</accession>
<evidence type="ECO:0000313" key="2">
    <source>
        <dbReference type="EMBL" id="TQE24858.1"/>
    </source>
</evidence>
<feature type="region of interest" description="Disordered" evidence="1">
    <location>
        <begin position="113"/>
        <end position="142"/>
    </location>
</feature>
<dbReference type="RefSeq" id="WP_141584822.1">
    <property type="nucleotide sequence ID" value="NZ_SPAZ01000255.1"/>
</dbReference>
<organism evidence="2 3">
    <name type="scientific">Streptomyces ipomoeae</name>
    <dbReference type="NCBI Taxonomy" id="103232"/>
    <lineage>
        <taxon>Bacteria</taxon>
        <taxon>Bacillati</taxon>
        <taxon>Actinomycetota</taxon>
        <taxon>Actinomycetes</taxon>
        <taxon>Kitasatosporales</taxon>
        <taxon>Streptomycetaceae</taxon>
        <taxon>Streptomyces</taxon>
    </lineage>
</organism>
<protein>
    <submittedName>
        <fullName evidence="2">Uncharacterized protein</fullName>
    </submittedName>
</protein>
<sequence>MADNMAAMLMAKMRGGRTQREDDAEPATTDPTTLALLRQARGDTDYSYVHEANAKGQTEFRAAVQKRARELQSQHGLSYSFAEARALRELGEERRATVERDRRRASYDQMVKNNREEMADNSTAALRERTREATRQRREKADADLVAKLRAITGAHR</sequence>
<evidence type="ECO:0000256" key="1">
    <source>
        <dbReference type="SAM" id="MobiDB-lite"/>
    </source>
</evidence>
<feature type="compositionally biased region" description="Basic and acidic residues" evidence="1">
    <location>
        <begin position="126"/>
        <end position="142"/>
    </location>
</feature>
<reference evidence="2 3" key="1">
    <citation type="submission" date="2019-03" db="EMBL/GenBank/DDBJ databases">
        <title>Comparative genomic analyses of the sweetpotato soil rot pathogen, Streptomyces ipomoeae.</title>
        <authorList>
            <person name="Ruschel Soares N."/>
            <person name="Badger J.H."/>
            <person name="Huguet-Tapia J.C."/>
            <person name="Clark C.A."/>
            <person name="Pettis G.S."/>
        </authorList>
    </citation>
    <scope>NUCLEOTIDE SEQUENCE [LARGE SCALE GENOMIC DNA]</scope>
    <source>
        <strain evidence="2 3">88-35</strain>
    </source>
</reference>
<dbReference type="EMBL" id="SPAZ01000255">
    <property type="protein sequence ID" value="TQE24858.1"/>
    <property type="molecule type" value="Genomic_DNA"/>
</dbReference>
<dbReference type="Proteomes" id="UP000318720">
    <property type="component" value="Unassembled WGS sequence"/>
</dbReference>